<dbReference type="InterPro" id="IPR036188">
    <property type="entry name" value="FAD/NAD-bd_sf"/>
</dbReference>
<gene>
    <name evidence="1" type="ORF">AB2B41_22160</name>
</gene>
<name>A0ABV3RTH7_9RHOB</name>
<reference evidence="1 2" key="1">
    <citation type="submission" date="2024-07" db="EMBL/GenBank/DDBJ databases">
        <title>Marimonas sp.nov., isolated from tidal-flat sediment.</title>
        <authorList>
            <person name="Jayan J.N."/>
            <person name="Lee S.S."/>
        </authorList>
    </citation>
    <scope>NUCLEOTIDE SEQUENCE [LARGE SCALE GENOMIC DNA]</scope>
    <source>
        <strain evidence="1 2">MJW-29</strain>
    </source>
</reference>
<dbReference type="Gene3D" id="3.50.50.60">
    <property type="entry name" value="FAD/NAD(P)-binding domain"/>
    <property type="match status" value="1"/>
</dbReference>
<evidence type="ECO:0000313" key="1">
    <source>
        <dbReference type="EMBL" id="MEW9922312.1"/>
    </source>
</evidence>
<dbReference type="Proteomes" id="UP001556098">
    <property type="component" value="Unassembled WGS sequence"/>
</dbReference>
<evidence type="ECO:0008006" key="3">
    <source>
        <dbReference type="Google" id="ProtNLM"/>
    </source>
</evidence>
<comment type="caution">
    <text evidence="1">The sequence shown here is derived from an EMBL/GenBank/DDBJ whole genome shotgun (WGS) entry which is preliminary data.</text>
</comment>
<organism evidence="1 2">
    <name type="scientific">Sulfitobacter sediminis</name>
    <dbReference type="NCBI Taxonomy" id="3234186"/>
    <lineage>
        <taxon>Bacteria</taxon>
        <taxon>Pseudomonadati</taxon>
        <taxon>Pseudomonadota</taxon>
        <taxon>Alphaproteobacteria</taxon>
        <taxon>Rhodobacterales</taxon>
        <taxon>Roseobacteraceae</taxon>
        <taxon>Sulfitobacter</taxon>
    </lineage>
</organism>
<keyword evidence="2" id="KW-1185">Reference proteome</keyword>
<accession>A0ABV3RTH7</accession>
<dbReference type="SUPFAM" id="SSF51905">
    <property type="entry name" value="FAD/NAD(P)-binding domain"/>
    <property type="match status" value="1"/>
</dbReference>
<evidence type="ECO:0000313" key="2">
    <source>
        <dbReference type="Proteomes" id="UP001556098"/>
    </source>
</evidence>
<proteinExistence type="predicted"/>
<dbReference type="RefSeq" id="WP_367880008.1">
    <property type="nucleotide sequence ID" value="NZ_JBFNXX010000045.1"/>
</dbReference>
<protein>
    <recommendedName>
        <fullName evidence="3">NAD(P)/FAD-dependent oxidoreductase</fullName>
    </recommendedName>
</protein>
<dbReference type="EMBL" id="JBFNXX010000045">
    <property type="protein sequence ID" value="MEW9922312.1"/>
    <property type="molecule type" value="Genomic_DNA"/>
</dbReference>
<sequence length="461" mass="51157">MKTDYLVIGCGASAMAFVDTMLIETDATFAIVDTRDAPGGHWNDAYPFVRLHQPSRYYGVMSRPLGRDRINEFGPNAGFFELASGIEVLAYFHALMDEVFLPSGRVTWRPLSEWRDDGGVIVNLMTGETERPEVSRAIVDGRRLGTEIPLTYRRRFEVADDLACIAPNDLPRQAARYSNFAVIGGGKTAMDTVLWLLHHNVDPGSITWVRPRDSWLLNRRISQPGIEFFDDMIGAVARQMEILAEVPDLDAFAKEMEAEGFWLRLDKDHWPEMMHQAVTSEAEVTALSRVENVVRMGHVRRAEPGRLILEKGEVALPSDTLVIDCAASAAAANIDDRAPVFSPGRINLQMIRMTQPTFSAALIAHLEATVQDEEVKRRATGVTPMIDTVADWVDRRLTTSLNELALGEIDGVSDWLAACRLNASAHALSELDPSDEEKMAVLARLSAATPGARENMRRLVS</sequence>